<keyword evidence="3" id="KW-1185">Reference proteome</keyword>
<comment type="caution">
    <text evidence="2">The sequence shown here is derived from an EMBL/GenBank/DDBJ whole genome shotgun (WGS) entry which is preliminary data.</text>
</comment>
<dbReference type="EMBL" id="KZ308836">
    <property type="protein sequence ID" value="KAG8234655.1"/>
    <property type="molecule type" value="Genomic_DNA"/>
</dbReference>
<dbReference type="AlphaFoldDB" id="A0A8K0KGV3"/>
<dbReference type="OrthoDB" id="8300647at2759"/>
<protein>
    <submittedName>
        <fullName evidence="2">Uncharacterized protein</fullName>
    </submittedName>
</protein>
<name>A0A8K0KGV3_LADFU</name>
<sequence>MNLLSHLKKCGYNGTGTIRENRIPKDSPLLQKNELKKEERETSFTVLSKGEGIAITKWLYNSVIVVASTAYRVAPLMKIAQVYLTHYKTQLKSPGGQIRKASTSKTGATEELRNDRMEHFIGEIQNNNNTEDAAHMKNAKVMGERRREPGASSVIEKGTMQRHALPMQTAALSTRLRVPFKQVEPDPTPPSEAKADDKVVHMSQRHPITNNSTRILVKVITRRSNPQAERSRKRKTRDSAGRVEPRRVFPPRDKFESECRGF</sequence>
<dbReference type="Proteomes" id="UP000792457">
    <property type="component" value="Unassembled WGS sequence"/>
</dbReference>
<feature type="compositionally biased region" description="Basic and acidic residues" evidence="1">
    <location>
        <begin position="237"/>
        <end position="262"/>
    </location>
</feature>
<organism evidence="2 3">
    <name type="scientific">Ladona fulva</name>
    <name type="common">Scarce chaser dragonfly</name>
    <name type="synonym">Libellula fulva</name>
    <dbReference type="NCBI Taxonomy" id="123851"/>
    <lineage>
        <taxon>Eukaryota</taxon>
        <taxon>Metazoa</taxon>
        <taxon>Ecdysozoa</taxon>
        <taxon>Arthropoda</taxon>
        <taxon>Hexapoda</taxon>
        <taxon>Insecta</taxon>
        <taxon>Pterygota</taxon>
        <taxon>Palaeoptera</taxon>
        <taxon>Odonata</taxon>
        <taxon>Epiprocta</taxon>
        <taxon>Anisoptera</taxon>
        <taxon>Libelluloidea</taxon>
        <taxon>Libellulidae</taxon>
        <taxon>Ladona</taxon>
    </lineage>
</organism>
<evidence type="ECO:0000313" key="2">
    <source>
        <dbReference type="EMBL" id="KAG8234655.1"/>
    </source>
</evidence>
<evidence type="ECO:0000256" key="1">
    <source>
        <dbReference type="SAM" id="MobiDB-lite"/>
    </source>
</evidence>
<evidence type="ECO:0000313" key="3">
    <source>
        <dbReference type="Proteomes" id="UP000792457"/>
    </source>
</evidence>
<accession>A0A8K0KGV3</accession>
<gene>
    <name evidence="2" type="ORF">J437_LFUL006543</name>
</gene>
<feature type="region of interest" description="Disordered" evidence="1">
    <location>
        <begin position="220"/>
        <end position="262"/>
    </location>
</feature>
<proteinExistence type="predicted"/>
<reference evidence="2" key="2">
    <citation type="submission" date="2017-10" db="EMBL/GenBank/DDBJ databases">
        <title>Ladona fulva Genome sequencing and assembly.</title>
        <authorList>
            <person name="Murali S."/>
            <person name="Richards S."/>
            <person name="Bandaranaike D."/>
            <person name="Bellair M."/>
            <person name="Blankenburg K."/>
            <person name="Chao H."/>
            <person name="Dinh H."/>
            <person name="Doddapaneni H."/>
            <person name="Dugan-Rocha S."/>
            <person name="Elkadiri S."/>
            <person name="Gnanaolivu R."/>
            <person name="Hernandez B."/>
            <person name="Skinner E."/>
            <person name="Javaid M."/>
            <person name="Lee S."/>
            <person name="Li M."/>
            <person name="Ming W."/>
            <person name="Munidasa M."/>
            <person name="Muniz J."/>
            <person name="Nguyen L."/>
            <person name="Hughes D."/>
            <person name="Osuji N."/>
            <person name="Pu L.-L."/>
            <person name="Puazo M."/>
            <person name="Qu C."/>
            <person name="Quiroz J."/>
            <person name="Raj R."/>
            <person name="Weissenberger G."/>
            <person name="Xin Y."/>
            <person name="Zou X."/>
            <person name="Han Y."/>
            <person name="Worley K."/>
            <person name="Muzny D."/>
            <person name="Gibbs R."/>
        </authorList>
    </citation>
    <scope>NUCLEOTIDE SEQUENCE</scope>
    <source>
        <strain evidence="2">Sampled in the wild</strain>
    </source>
</reference>
<reference evidence="2" key="1">
    <citation type="submission" date="2013-04" db="EMBL/GenBank/DDBJ databases">
        <authorList>
            <person name="Qu J."/>
            <person name="Murali S.C."/>
            <person name="Bandaranaike D."/>
            <person name="Bellair M."/>
            <person name="Blankenburg K."/>
            <person name="Chao H."/>
            <person name="Dinh H."/>
            <person name="Doddapaneni H."/>
            <person name="Downs B."/>
            <person name="Dugan-Rocha S."/>
            <person name="Elkadiri S."/>
            <person name="Gnanaolivu R.D."/>
            <person name="Hernandez B."/>
            <person name="Javaid M."/>
            <person name="Jayaseelan J.C."/>
            <person name="Lee S."/>
            <person name="Li M."/>
            <person name="Ming W."/>
            <person name="Munidasa M."/>
            <person name="Muniz J."/>
            <person name="Nguyen L."/>
            <person name="Ongeri F."/>
            <person name="Osuji N."/>
            <person name="Pu L.-L."/>
            <person name="Puazo M."/>
            <person name="Qu C."/>
            <person name="Quiroz J."/>
            <person name="Raj R."/>
            <person name="Weissenberger G."/>
            <person name="Xin Y."/>
            <person name="Zou X."/>
            <person name="Han Y."/>
            <person name="Richards S."/>
            <person name="Worley K."/>
            <person name="Muzny D."/>
            <person name="Gibbs R."/>
        </authorList>
    </citation>
    <scope>NUCLEOTIDE SEQUENCE</scope>
    <source>
        <strain evidence="2">Sampled in the wild</strain>
    </source>
</reference>